<dbReference type="InterPro" id="IPR011701">
    <property type="entry name" value="MFS"/>
</dbReference>
<dbReference type="Pfam" id="PF07690">
    <property type="entry name" value="MFS_1"/>
    <property type="match status" value="1"/>
</dbReference>
<reference evidence="8 9" key="1">
    <citation type="submission" date="2024-06" db="EMBL/GenBank/DDBJ databases">
        <authorList>
            <person name="Steensen K."/>
            <person name="Seneca J."/>
            <person name="Bartlau N."/>
            <person name="Yu A.X."/>
            <person name="Polz M.F."/>
        </authorList>
    </citation>
    <scope>NUCLEOTIDE SEQUENCE [LARGE SCALE GENOMIC DNA]</scope>
    <source>
        <strain evidence="8 9">1F9</strain>
    </source>
</reference>
<evidence type="ECO:0000259" key="7">
    <source>
        <dbReference type="PROSITE" id="PS50850"/>
    </source>
</evidence>
<comment type="caution">
    <text evidence="8">The sequence shown here is derived from an EMBL/GenBank/DDBJ whole genome shotgun (WGS) entry which is preliminary data.</text>
</comment>
<feature type="transmembrane region" description="Helical" evidence="6">
    <location>
        <begin position="93"/>
        <end position="112"/>
    </location>
</feature>
<evidence type="ECO:0000256" key="1">
    <source>
        <dbReference type="ARBA" id="ARBA00004651"/>
    </source>
</evidence>
<dbReference type="SUPFAM" id="SSF103473">
    <property type="entry name" value="MFS general substrate transporter"/>
    <property type="match status" value="1"/>
</dbReference>
<dbReference type="InterPro" id="IPR050189">
    <property type="entry name" value="MFS_Efflux_Transporters"/>
</dbReference>
<feature type="transmembrane region" description="Helical" evidence="6">
    <location>
        <begin position="179"/>
        <end position="199"/>
    </location>
</feature>
<evidence type="ECO:0000256" key="3">
    <source>
        <dbReference type="ARBA" id="ARBA00022692"/>
    </source>
</evidence>
<evidence type="ECO:0000256" key="5">
    <source>
        <dbReference type="ARBA" id="ARBA00023136"/>
    </source>
</evidence>
<dbReference type="PANTHER" id="PTHR43124">
    <property type="entry name" value="PURINE EFFLUX PUMP PBUE"/>
    <property type="match status" value="1"/>
</dbReference>
<keyword evidence="3 6" id="KW-0812">Transmembrane</keyword>
<feature type="transmembrane region" description="Helical" evidence="6">
    <location>
        <begin position="152"/>
        <end position="173"/>
    </location>
</feature>
<evidence type="ECO:0000313" key="8">
    <source>
        <dbReference type="EMBL" id="MEZ8054189.1"/>
    </source>
</evidence>
<evidence type="ECO:0000256" key="6">
    <source>
        <dbReference type="SAM" id="Phobius"/>
    </source>
</evidence>
<comment type="subcellular location">
    <subcellularLocation>
        <location evidence="1">Cell membrane</location>
        <topology evidence="1">Multi-pass membrane protein</topology>
    </subcellularLocation>
</comment>
<keyword evidence="5 6" id="KW-0472">Membrane</keyword>
<feature type="transmembrane region" description="Helical" evidence="6">
    <location>
        <begin position="231"/>
        <end position="254"/>
    </location>
</feature>
<accession>A0ABV4KP78</accession>
<proteinExistence type="predicted"/>
<protein>
    <submittedName>
        <fullName evidence="8">MFS transporter</fullName>
    </submittedName>
</protein>
<feature type="transmembrane region" description="Helical" evidence="6">
    <location>
        <begin position="321"/>
        <end position="342"/>
    </location>
</feature>
<feature type="transmembrane region" description="Helical" evidence="6">
    <location>
        <begin position="363"/>
        <end position="379"/>
    </location>
</feature>
<dbReference type="Gene3D" id="1.20.1250.20">
    <property type="entry name" value="MFS general substrate transporter like domains"/>
    <property type="match status" value="1"/>
</dbReference>
<dbReference type="InterPro" id="IPR036259">
    <property type="entry name" value="MFS_trans_sf"/>
</dbReference>
<keyword evidence="2" id="KW-1003">Cell membrane</keyword>
<dbReference type="EMBL" id="JBGOOL010000036">
    <property type="protein sequence ID" value="MEZ8054189.1"/>
    <property type="molecule type" value="Genomic_DNA"/>
</dbReference>
<feature type="transmembrane region" description="Helical" evidence="6">
    <location>
        <begin position="27"/>
        <end position="50"/>
    </location>
</feature>
<name>A0ABV4KP78_9VIBR</name>
<feature type="transmembrane region" description="Helical" evidence="6">
    <location>
        <begin position="260"/>
        <end position="282"/>
    </location>
</feature>
<dbReference type="RefSeq" id="WP_017103095.1">
    <property type="nucleotide sequence ID" value="NZ_JBFRME010000116.1"/>
</dbReference>
<evidence type="ECO:0000256" key="4">
    <source>
        <dbReference type="ARBA" id="ARBA00022989"/>
    </source>
</evidence>
<feature type="transmembrane region" description="Helical" evidence="6">
    <location>
        <begin position="294"/>
        <end position="315"/>
    </location>
</feature>
<feature type="domain" description="Major facilitator superfamily (MFS) profile" evidence="7">
    <location>
        <begin position="27"/>
        <end position="414"/>
    </location>
</feature>
<dbReference type="PROSITE" id="PS50850">
    <property type="entry name" value="MFS"/>
    <property type="match status" value="1"/>
</dbReference>
<evidence type="ECO:0000256" key="2">
    <source>
        <dbReference type="ARBA" id="ARBA00022475"/>
    </source>
</evidence>
<feature type="transmembrane region" description="Helical" evidence="6">
    <location>
        <begin position="391"/>
        <end position="410"/>
    </location>
</feature>
<keyword evidence="4 6" id="KW-1133">Transmembrane helix</keyword>
<evidence type="ECO:0000313" key="9">
    <source>
        <dbReference type="Proteomes" id="UP001569175"/>
    </source>
</evidence>
<keyword evidence="9" id="KW-1185">Reference proteome</keyword>
<sequence length="420" mass="45221">MLSENRIKALFLIKYLIKFKALLPRRAILCCFVIHFLVALDALIIVPLSSTISLSLRDDASQAGYLVSAYAIAAAVICLFTKGSLDPNREIKRVYICVVGLAVTTWLTSVASDFDLLIVYRMLSGLFGGALAVLNLNYLTLISCDDDRKRNIAVLLSSFPLALSAGVPALIMLSSMGEWQLSFQVIAGLLLLIGAVVSLSPSIQLKEGSAESEFTDSQKFKLGDYLCSRDLRFAIVLAFSAVLGTFLVSTQFPVMLEVNLGISATLLGYCYAISGTCTFIAMQAFARIRGTDKAIFRLIVCLSLGMVISIVWGFGSLNVGSAAVAFVVFVVVSSTRTLVLSVELINALSVNKRMLLIRLQSSLQHFAVGFGGLLSSALVQPQSGASLDFNTLVYVAVGIVLCTPCLWVAYSRGLGLNDEK</sequence>
<organism evidence="8 9">
    <name type="scientific">Vibrio atlanticus</name>
    <dbReference type="NCBI Taxonomy" id="693153"/>
    <lineage>
        <taxon>Bacteria</taxon>
        <taxon>Pseudomonadati</taxon>
        <taxon>Pseudomonadota</taxon>
        <taxon>Gammaproteobacteria</taxon>
        <taxon>Vibrionales</taxon>
        <taxon>Vibrionaceae</taxon>
        <taxon>Vibrio</taxon>
    </lineage>
</organism>
<dbReference type="InterPro" id="IPR020846">
    <property type="entry name" value="MFS_dom"/>
</dbReference>
<feature type="transmembrane region" description="Helical" evidence="6">
    <location>
        <begin position="62"/>
        <end position="81"/>
    </location>
</feature>
<dbReference type="Proteomes" id="UP001569175">
    <property type="component" value="Unassembled WGS sequence"/>
</dbReference>
<gene>
    <name evidence="8" type="ORF">ACED57_13645</name>
</gene>
<dbReference type="PANTHER" id="PTHR43124:SF3">
    <property type="entry name" value="CHLORAMPHENICOL EFFLUX PUMP RV0191"/>
    <property type="match status" value="1"/>
</dbReference>
<feature type="transmembrane region" description="Helical" evidence="6">
    <location>
        <begin position="118"/>
        <end position="140"/>
    </location>
</feature>